<dbReference type="RefSeq" id="WP_345364510.1">
    <property type="nucleotide sequence ID" value="NZ_BAABHJ010000032.1"/>
</dbReference>
<evidence type="ECO:0000259" key="2">
    <source>
        <dbReference type="PROSITE" id="PS50995"/>
    </source>
</evidence>
<proteinExistence type="predicted"/>
<dbReference type="EMBL" id="BAABHJ010000032">
    <property type="protein sequence ID" value="GAA4616197.1"/>
    <property type="molecule type" value="Genomic_DNA"/>
</dbReference>
<dbReference type="Proteomes" id="UP001500212">
    <property type="component" value="Unassembled WGS sequence"/>
</dbReference>
<gene>
    <name evidence="3" type="ORF">GCM10023195_71870</name>
</gene>
<reference evidence="4" key="1">
    <citation type="journal article" date="2019" name="Int. J. Syst. Evol. Microbiol.">
        <title>The Global Catalogue of Microorganisms (GCM) 10K type strain sequencing project: providing services to taxonomists for standard genome sequencing and annotation.</title>
        <authorList>
            <consortium name="The Broad Institute Genomics Platform"/>
            <consortium name="The Broad Institute Genome Sequencing Center for Infectious Disease"/>
            <person name="Wu L."/>
            <person name="Ma J."/>
        </authorList>
    </citation>
    <scope>NUCLEOTIDE SEQUENCE [LARGE SCALE GENOMIC DNA]</scope>
    <source>
        <strain evidence="4">JCM 17938</strain>
    </source>
</reference>
<dbReference type="Gene3D" id="1.10.10.10">
    <property type="entry name" value="Winged helix-like DNA-binding domain superfamily/Winged helix DNA-binding domain"/>
    <property type="match status" value="1"/>
</dbReference>
<comment type="caution">
    <text evidence="3">The sequence shown here is derived from an EMBL/GenBank/DDBJ whole genome shotgun (WGS) entry which is preliminary data.</text>
</comment>
<evidence type="ECO:0000256" key="1">
    <source>
        <dbReference type="SAM" id="MobiDB-lite"/>
    </source>
</evidence>
<dbReference type="Pfam" id="PF01047">
    <property type="entry name" value="MarR"/>
    <property type="match status" value="1"/>
</dbReference>
<dbReference type="SMART" id="SM00347">
    <property type="entry name" value="HTH_MARR"/>
    <property type="match status" value="1"/>
</dbReference>
<feature type="domain" description="HTH marR-type" evidence="2">
    <location>
        <begin position="59"/>
        <end position="190"/>
    </location>
</feature>
<protein>
    <recommendedName>
        <fullName evidence="2">HTH marR-type domain-containing protein</fullName>
    </recommendedName>
</protein>
<evidence type="ECO:0000313" key="4">
    <source>
        <dbReference type="Proteomes" id="UP001500212"/>
    </source>
</evidence>
<name>A0ABP8TWQ5_9ACTN</name>
<dbReference type="PANTHER" id="PTHR39515:SF2">
    <property type="entry name" value="HTH-TYPE TRANSCRIPTIONAL REGULATOR RV0880"/>
    <property type="match status" value="1"/>
</dbReference>
<dbReference type="InterPro" id="IPR052526">
    <property type="entry name" value="HTH-type_Bedaq_tolerance"/>
</dbReference>
<dbReference type="InterPro" id="IPR000835">
    <property type="entry name" value="HTH_MarR-typ"/>
</dbReference>
<keyword evidence="4" id="KW-1185">Reference proteome</keyword>
<feature type="compositionally biased region" description="Low complexity" evidence="1">
    <location>
        <begin position="22"/>
        <end position="38"/>
    </location>
</feature>
<feature type="compositionally biased region" description="Basic and acidic residues" evidence="1">
    <location>
        <begin position="1"/>
        <end position="12"/>
    </location>
</feature>
<dbReference type="InterPro" id="IPR036390">
    <property type="entry name" value="WH_DNA-bd_sf"/>
</dbReference>
<evidence type="ECO:0000313" key="3">
    <source>
        <dbReference type="EMBL" id="GAA4616197.1"/>
    </source>
</evidence>
<dbReference type="SUPFAM" id="SSF46785">
    <property type="entry name" value="Winged helix' DNA-binding domain"/>
    <property type="match status" value="1"/>
</dbReference>
<dbReference type="PANTHER" id="PTHR39515">
    <property type="entry name" value="CONSERVED PROTEIN"/>
    <property type="match status" value="1"/>
</dbReference>
<dbReference type="InterPro" id="IPR036388">
    <property type="entry name" value="WH-like_DNA-bd_sf"/>
</dbReference>
<organism evidence="3 4">
    <name type="scientific">Actinoallomurus liliacearum</name>
    <dbReference type="NCBI Taxonomy" id="1080073"/>
    <lineage>
        <taxon>Bacteria</taxon>
        <taxon>Bacillati</taxon>
        <taxon>Actinomycetota</taxon>
        <taxon>Actinomycetes</taxon>
        <taxon>Streptosporangiales</taxon>
        <taxon>Thermomonosporaceae</taxon>
        <taxon>Actinoallomurus</taxon>
    </lineage>
</organism>
<accession>A0ABP8TWQ5</accession>
<feature type="region of interest" description="Disordered" evidence="1">
    <location>
        <begin position="1"/>
        <end position="58"/>
    </location>
</feature>
<sequence>MDADPRADRVNVDRPATGPGPDGEAAPRPEGAGADAGPAPGGEAGSRVEQAPADAAEESAEVAGRLRVALEALNRRLRKDWPDHLTPSRLSALTTIAAGGPLPVGELARRMAVSTPTVSHIVDALAKLQLIDRRPDPRDRRVCRLVLSDAGDELLDDLGRRTTGFLADRIRLLPADQRVGLAAAVPALEALAAAPERPHDGGMDR</sequence>
<dbReference type="PROSITE" id="PS50995">
    <property type="entry name" value="HTH_MARR_2"/>
    <property type="match status" value="1"/>
</dbReference>